<feature type="transmembrane region" description="Helical" evidence="1">
    <location>
        <begin position="20"/>
        <end position="41"/>
    </location>
</feature>
<evidence type="ECO:0000313" key="3">
    <source>
        <dbReference type="Proteomes" id="UP000077349"/>
    </source>
</evidence>
<keyword evidence="1" id="KW-0472">Membrane</keyword>
<evidence type="ECO:0000313" key="2">
    <source>
        <dbReference type="EMBL" id="OAG77615.1"/>
    </source>
</evidence>
<dbReference type="STRING" id="178901.AmDm5_1047"/>
<feature type="transmembrane region" description="Helical" evidence="1">
    <location>
        <begin position="84"/>
        <end position="108"/>
    </location>
</feature>
<evidence type="ECO:0000256" key="1">
    <source>
        <dbReference type="SAM" id="Phobius"/>
    </source>
</evidence>
<dbReference type="Pfam" id="PF11026">
    <property type="entry name" value="DUF2721"/>
    <property type="match status" value="1"/>
</dbReference>
<dbReference type="EMBL" id="LVHD01000011">
    <property type="protein sequence ID" value="OAG77615.1"/>
    <property type="molecule type" value="Genomic_DNA"/>
</dbReference>
<protein>
    <recommendedName>
        <fullName evidence="4">DUF2721 domain-containing protein</fullName>
    </recommendedName>
</protein>
<keyword evidence="1" id="KW-0812">Transmembrane</keyword>
<dbReference type="InterPro" id="IPR021279">
    <property type="entry name" value="DUF2721"/>
</dbReference>
<accession>A0A177GDY1</accession>
<sequence>MALPVLAGIAAEPIDSVAHIIQIALTPVFMLSGIGTLLNLFNTRLARVSDHIEQANALLTDDNDDPDRNQTLEKHLVRLHRRTLMLDTAILAGGLGGAASCGAAFVLFMGSVRDSSVATWLVIMFGLALACTVGALALFLGRQPDCLAWTEARGTYAQTSTKSDLTFSL</sequence>
<keyword evidence="1" id="KW-1133">Transmembrane helix</keyword>
<evidence type="ECO:0008006" key="4">
    <source>
        <dbReference type="Google" id="ProtNLM"/>
    </source>
</evidence>
<name>A0A177GDY1_9PROT</name>
<comment type="caution">
    <text evidence="2">The sequence shown here is derived from an EMBL/GenBank/DDBJ whole genome shotgun (WGS) entry which is preliminary data.</text>
</comment>
<proteinExistence type="predicted"/>
<gene>
    <name evidence="2" type="ORF">Amal_00984</name>
</gene>
<reference evidence="2 3" key="1">
    <citation type="submission" date="2016-03" db="EMBL/GenBank/DDBJ databases">
        <title>Draft genome sequence of Acetobacter malorum CECT 7742, a strain isolated from strawberry vinegar.</title>
        <authorList>
            <person name="Sainz F."/>
            <person name="Mas A."/>
            <person name="Torija M.J."/>
        </authorList>
    </citation>
    <scope>NUCLEOTIDE SEQUENCE [LARGE SCALE GENOMIC DNA]</scope>
    <source>
        <strain evidence="2 3">CECT 7742</strain>
    </source>
</reference>
<organism evidence="2 3">
    <name type="scientific">Acetobacter malorum</name>
    <dbReference type="NCBI Taxonomy" id="178901"/>
    <lineage>
        <taxon>Bacteria</taxon>
        <taxon>Pseudomonadati</taxon>
        <taxon>Pseudomonadota</taxon>
        <taxon>Alphaproteobacteria</taxon>
        <taxon>Acetobacterales</taxon>
        <taxon>Acetobacteraceae</taxon>
        <taxon>Acetobacter</taxon>
    </lineage>
</organism>
<feature type="transmembrane region" description="Helical" evidence="1">
    <location>
        <begin position="120"/>
        <end position="140"/>
    </location>
</feature>
<dbReference type="Proteomes" id="UP000077349">
    <property type="component" value="Unassembled WGS sequence"/>
</dbReference>
<dbReference type="PATRIC" id="fig|178901.16.peg.1041"/>
<dbReference type="eggNOG" id="ENOG502ZYE1">
    <property type="taxonomic scope" value="Bacteria"/>
</dbReference>
<dbReference type="AlphaFoldDB" id="A0A177GDY1"/>